<evidence type="ECO:0000256" key="2">
    <source>
        <dbReference type="SAM" id="Phobius"/>
    </source>
</evidence>
<evidence type="ECO:0000256" key="1">
    <source>
        <dbReference type="SAM" id="MobiDB-lite"/>
    </source>
</evidence>
<name>A0A2H3HGG0_FUSOX</name>
<evidence type="ECO:0000313" key="4">
    <source>
        <dbReference type="Proteomes" id="UP000219602"/>
    </source>
</evidence>
<proteinExistence type="predicted"/>
<dbReference type="Proteomes" id="UP000219602">
    <property type="component" value="Chromosome 4"/>
</dbReference>
<accession>A0A2H3HGG0</accession>
<comment type="caution">
    <text evidence="3">The sequence shown here is derived from an EMBL/GenBank/DDBJ whole genome shotgun (WGS) entry which is preliminary data.</text>
</comment>
<feature type="compositionally biased region" description="Basic residues" evidence="1">
    <location>
        <begin position="212"/>
        <end position="222"/>
    </location>
</feature>
<organism evidence="3 4">
    <name type="scientific">Fusarium oxysporum f. sp. radicis-cucumerinum</name>
    <dbReference type="NCBI Taxonomy" id="327505"/>
    <lineage>
        <taxon>Eukaryota</taxon>
        <taxon>Fungi</taxon>
        <taxon>Dikarya</taxon>
        <taxon>Ascomycota</taxon>
        <taxon>Pezizomycotina</taxon>
        <taxon>Sordariomycetes</taxon>
        <taxon>Hypocreomycetidae</taxon>
        <taxon>Hypocreales</taxon>
        <taxon>Nectriaceae</taxon>
        <taxon>Fusarium</taxon>
        <taxon>Fusarium oxysporum species complex</taxon>
    </lineage>
</organism>
<keyword evidence="2" id="KW-0472">Membrane</keyword>
<keyword evidence="2" id="KW-0812">Transmembrane</keyword>
<gene>
    <name evidence="3" type="ORF">AU210_004631</name>
</gene>
<dbReference type="AlphaFoldDB" id="A0A2H3HGG0"/>
<reference evidence="3 4" key="2">
    <citation type="journal article" date="2017" name="Sci. Rep.">
        <title>A mobile pathogenicity chromosome in Fusarium oxysporum for infection of multiple cucurbit species.</title>
        <authorList>
            <person name="van Dam P."/>
            <person name="Fokkens L."/>
            <person name="Ayukawa Y."/>
            <person name="van der Gragt M."/>
            <person name="Ter Horst A."/>
            <person name="Brankovics B."/>
            <person name="Houterman P.M."/>
            <person name="Arie T."/>
            <person name="Rep M."/>
        </authorList>
    </citation>
    <scope>NUCLEOTIDE SEQUENCE [LARGE SCALE GENOMIC DNA]</scope>
    <source>
        <strain evidence="3 4">Forc016</strain>
    </source>
</reference>
<protein>
    <recommendedName>
        <fullName evidence="5">Fungal N-terminal domain-containing protein</fullName>
    </recommendedName>
</protein>
<keyword evidence="2" id="KW-1133">Transmembrane helix</keyword>
<evidence type="ECO:0000313" key="3">
    <source>
        <dbReference type="EMBL" id="PCD42097.1"/>
    </source>
</evidence>
<feature type="region of interest" description="Disordered" evidence="1">
    <location>
        <begin position="166"/>
        <end position="223"/>
    </location>
</feature>
<evidence type="ECO:0008006" key="5">
    <source>
        <dbReference type="Google" id="ProtNLM"/>
    </source>
</evidence>
<reference evidence="3 4" key="1">
    <citation type="journal article" date="2016" name="Environ. Microbiol.">
        <title>Effector profiles distinguish formae speciales of Fusarium oxysporum.</title>
        <authorList>
            <person name="van Dam P."/>
            <person name="Fokkens L."/>
            <person name="Schmidt S.M."/>
            <person name="Linmans J.H."/>
            <person name="Kistler H.C."/>
            <person name="Ma L.J."/>
            <person name="Rep M."/>
        </authorList>
    </citation>
    <scope>NUCLEOTIDE SEQUENCE [LARGE SCALE GENOMIC DNA]</scope>
    <source>
        <strain evidence="3 4">Forc016</strain>
    </source>
</reference>
<sequence length="764" mass="86013">MAEILGLASSIITIVEVAGKLGTNTIRLKRLWDEVQDVPVSIQRCIEQLEILAPAIDEMESEFEKTRNMIQNDAATKRSLEYSRKAVRTLDTLVRDMEFQISAARTSRRLVAQLKVRIKKDVIEDHKQRLTLALQLLSLSQQTYLIALSRAQPEIIISEIRNWRHSDSQKQPSLGPEDDNQSTEGEGPGEKHDAGSPHPNKSPVPRDFSLRSTKKSLPHRRPGLLGSFTFQSYEADENPSIHHIPEKARYFQARIHMPWFIQRFWDFSVLRASTGWTFQLNAWNIRPWDTKIFYAIAQGQVEYIVDALKNKEASIYDATPHGNSLLGSVRWFMKAPLNWDNNMKVKCQPKILSVGDRVFSTNLGFQYSVKALTSSDDDSDFRKTYPSIAYLNNTLEDCYLTRVDINLRKSDARASNSWWLSWITTFTDATASCNVMTSEGLVNITLGVEYTGQSDHIYDYVIEDDYKTHASTWWGTRLLNVYFTGILSTMSQTQDLGDDSYWMTGGITFTTNPNIKDIRDPKLFNLAGWFLSSDGFIQNEPLNDTSFIKTDPKNQFVPVIWESLHYTRILHSLIAVDLGNQNAPNLLLDKKDLQYAILPPDDPNRKNGSFLNDSSLTGQATRYAQIPTPGAPLPPTDKNLVLLNETYDRFASEMGPLESNDATIVSQYLCSVPQSKSPGIMLLAILLADLVFLQAAWVIYNWIAGSMLSESQMQTCQGCVESPVQVIEKEGLLGEGKTTVTSGSYVSVSADEGAGSNLLIREAK</sequence>
<dbReference type="EMBL" id="MABQ02000003">
    <property type="protein sequence ID" value="PCD42097.1"/>
    <property type="molecule type" value="Genomic_DNA"/>
</dbReference>
<feature type="transmembrane region" description="Helical" evidence="2">
    <location>
        <begin position="680"/>
        <end position="703"/>
    </location>
</feature>